<dbReference type="Proteomes" id="UP000238176">
    <property type="component" value="Unassembled WGS sequence"/>
</dbReference>
<dbReference type="EMBL" id="PVTJ01000010">
    <property type="protein sequence ID" value="PRY56235.1"/>
    <property type="molecule type" value="Genomic_DNA"/>
</dbReference>
<dbReference type="InterPro" id="IPR029017">
    <property type="entry name" value="Enolase-like_N"/>
</dbReference>
<reference evidence="1 2" key="1">
    <citation type="submission" date="2018-03" db="EMBL/GenBank/DDBJ databases">
        <title>Genomic Encyclopedia of Type Strains, Phase III (KMG-III): the genomes of soil and plant-associated and newly described type strains.</title>
        <authorList>
            <person name="Whitman W."/>
        </authorList>
    </citation>
    <scope>NUCLEOTIDE SEQUENCE [LARGE SCALE GENOMIC DNA]</scope>
    <source>
        <strain evidence="1 2">CGMCC 4.7067</strain>
    </source>
</reference>
<protein>
    <recommendedName>
        <fullName evidence="3">Enolase-like protein</fullName>
    </recommendedName>
</protein>
<keyword evidence="2" id="KW-1185">Reference proteome</keyword>
<dbReference type="InterPro" id="IPR036849">
    <property type="entry name" value="Enolase-like_C_sf"/>
</dbReference>
<dbReference type="Gene3D" id="3.30.390.10">
    <property type="entry name" value="Enolase-like, N-terminal domain"/>
    <property type="match status" value="1"/>
</dbReference>
<accession>A0A2T0UE62</accession>
<comment type="caution">
    <text evidence="1">The sequence shown here is derived from an EMBL/GenBank/DDBJ whole genome shotgun (WGS) entry which is preliminary data.</text>
</comment>
<dbReference type="Gene3D" id="3.20.20.120">
    <property type="entry name" value="Enolase-like C-terminal domain"/>
    <property type="match status" value="1"/>
</dbReference>
<dbReference type="AlphaFoldDB" id="A0A2T0UE62"/>
<proteinExistence type="predicted"/>
<name>A0A2T0UE62_9ACTN</name>
<evidence type="ECO:0008006" key="3">
    <source>
        <dbReference type="Google" id="ProtNLM"/>
    </source>
</evidence>
<dbReference type="SUPFAM" id="SSF51604">
    <property type="entry name" value="Enolase C-terminal domain-like"/>
    <property type="match status" value="1"/>
</dbReference>
<organism evidence="1 2">
    <name type="scientific">Glycomyces artemisiae</name>
    <dbReference type="NCBI Taxonomy" id="1076443"/>
    <lineage>
        <taxon>Bacteria</taxon>
        <taxon>Bacillati</taxon>
        <taxon>Actinomycetota</taxon>
        <taxon>Actinomycetes</taxon>
        <taxon>Glycomycetales</taxon>
        <taxon>Glycomycetaceae</taxon>
        <taxon>Glycomyces</taxon>
    </lineage>
</organism>
<gene>
    <name evidence="1" type="ORF">B0I28_110117</name>
</gene>
<sequence>MDYLVDPSVFAFDEGYVARPTTPGLGIEVDEAAVRKAAEQGHRWRNQVWRLKDGTFAEW</sequence>
<evidence type="ECO:0000313" key="2">
    <source>
        <dbReference type="Proteomes" id="UP000238176"/>
    </source>
</evidence>
<evidence type="ECO:0000313" key="1">
    <source>
        <dbReference type="EMBL" id="PRY56235.1"/>
    </source>
</evidence>